<sequence length="1509" mass="168289">MPVDFLSALHHLASHNLRRDPSIASIEARHSGTAQGNISSGPRRIHVNVPLPKDHVDARGNPLRSWTTNKVKTSKYSLLTFLPKNLFEQFRRLANFFFLTITIIQFFPDFQQIEPIVAALPLIIIVFLTAVKDGIEDWRRHVSDSQLNGKLVYTLRGGNWRNVNVEEYSDTGWGARLRATFVTGTTWVLGAVVQSATMMWNWATKLTAHSESGDSGRPSESGSRSPPSSPSPGSRKPTLAFLPPTPTNLDTPHFLQVSWRSLLPGDIILLRGNEDVPCDVLALASSDESGVVYVETKNLDGETNLKIRRCMGETAHLRPDERGMSSLRTCKFWVETEPPNESVHNFNGAMVWCVDKETPTAMEQSATGQHHDPKTRLPISMSNLLLRGCAVRNTQWVLCLVLFTGEETRVRLNAGPTRSKRSRVEIRMNQHIAVNLALILFMCLWCTIGLLQTSSWVSWDWVVPDAGGASWGWYGFVTFLNGLIQFQNILPMPLYLTVEIVKSFQAFFIHQDREMYYEDGERSVGCTPKSWNLGDDLGQIEYIFSDKTGTLTRNVMDFKRCSINGYAYTGGTLGTDGASVKKSPRVSHGLRPQEQHEVLHFTILFLRLLLLHHLRLFITPPILSLLARGYSENFVGNQEWMIQAKRMKEFFTVLAVCHSVVPSQVVKVVRELRYRAQSPDEAALVDAAKNLGIAFLGRKVNTVILDVFGKQEQYEILNVLEFNSTRKRMSVVVRRPDGVLSLFCKGADSVVMGRMATGQKEIVDVTSMHLDAFAEEGLRTLCLATVELTEKGYKDWEREHQEASASIIDRESKVDSVAEKLEQNLILLGATAIEDKLQEGVPETISTLSKAGIKIWVLTGDKMETAINIAFSCNLLDKEMTLIMIRGPSGSGAEDIQNETRPIRQQVASALATYFTKPARSWFGRSDSQCDPPQKRALIIDGYALKHALEPKTKAMLLELACRCTAVVCCRVSPLQKAEVVRLVKDSKGVMCLAIGDGANDVSMIQAAQVGVGIAGEEGLQAAMSSDYAIAQFRYLTRLLLVHGRWNYWRTGEMIFNFFFKNIIWTLPTFWFQIYCAYSSGINIEYTYLMFYQTLFTALSPIAIGIFDKDIDSIYALAVPQIYGSGVRGEVYTNGRFLLYCVQGLYQSVVVFFVPIYVYDEGPDHPRGYAADGFLVGACVAITAIVNANAYMLYGCHSWTYIIHGVFLLHVGIVYLYAGIFSLDPNTQTYGAYELGYGSLKFWLTFAICTALCQLPRVMYLYIMRNYMPTDVNIVAELQKMCKPVDLATGVSRSGTKRSVWDLDVEAVQESGNQHLGTPLDIDFLRRQMSQPSPPGGVSPSSKRTSSDQNHSPSSDETSTSMSPSSILAPTPRKIRDMRTEEGYLHDRGFSFAHDKGTTAIIMGTPTLLKKIISECEIAEDGGTNDKSQQMRHRKRGHKRHASEKMKDPSMNQNESSLTSKGSSQPERSEDGAQRQVVPRLKSAPPARLGARAKADGVARTTGDLLNIS</sequence>
<dbReference type="OrthoDB" id="377733at2759"/>
<dbReference type="FunFam" id="3.40.50.1000:FF:000014">
    <property type="entry name" value="Phospholipid-transporting ATPase"/>
    <property type="match status" value="1"/>
</dbReference>
<evidence type="ECO:0000256" key="6">
    <source>
        <dbReference type="ARBA" id="ARBA00022723"/>
    </source>
</evidence>
<comment type="catalytic activity">
    <reaction evidence="14">
        <text>a 1,2-diacyl-sn-glycero-3-phosphoethanolamine(out) + ATP + H2O = a 1,2-diacyl-sn-glycero-3-phosphoethanolamine(in) + ADP + phosphate + H(+)</text>
        <dbReference type="Rhea" id="RHEA:66132"/>
        <dbReference type="ChEBI" id="CHEBI:15377"/>
        <dbReference type="ChEBI" id="CHEBI:15378"/>
        <dbReference type="ChEBI" id="CHEBI:30616"/>
        <dbReference type="ChEBI" id="CHEBI:43474"/>
        <dbReference type="ChEBI" id="CHEBI:64612"/>
        <dbReference type="ChEBI" id="CHEBI:456216"/>
    </reaction>
    <physiologicalReaction direction="left-to-right" evidence="14">
        <dbReference type="Rhea" id="RHEA:66133"/>
    </physiologicalReaction>
</comment>
<dbReference type="GO" id="GO:0000287">
    <property type="term" value="F:magnesium ion binding"/>
    <property type="evidence" value="ECO:0007669"/>
    <property type="project" value="UniProtKB-UniRule"/>
</dbReference>
<dbReference type="InterPro" id="IPR023214">
    <property type="entry name" value="HAD_sf"/>
</dbReference>
<feature type="binding site" evidence="16">
    <location>
        <position position="548"/>
    </location>
    <ligand>
        <name>ATP</name>
        <dbReference type="ChEBI" id="CHEBI:30616"/>
    </ligand>
</feature>
<dbReference type="GO" id="GO:0005886">
    <property type="term" value="C:plasma membrane"/>
    <property type="evidence" value="ECO:0007669"/>
    <property type="project" value="TreeGrafter"/>
</dbReference>
<keyword evidence="7 16" id="KW-0547">Nucleotide-binding</keyword>
<feature type="transmembrane region" description="Helical" evidence="18">
    <location>
        <begin position="1055"/>
        <end position="1074"/>
    </location>
</feature>
<dbReference type="Gene3D" id="3.40.50.1000">
    <property type="entry name" value="HAD superfamily/HAD-like"/>
    <property type="match status" value="1"/>
</dbReference>
<dbReference type="InterPro" id="IPR044492">
    <property type="entry name" value="P_typ_ATPase_HD_dom"/>
</dbReference>
<feature type="binding site" evidence="16">
    <location>
        <position position="547"/>
    </location>
    <ligand>
        <name>ATP</name>
        <dbReference type="ChEBI" id="CHEBI:30616"/>
    </ligand>
</feature>
<dbReference type="GO" id="GO:0016887">
    <property type="term" value="F:ATP hydrolysis activity"/>
    <property type="evidence" value="ECO:0007669"/>
    <property type="project" value="InterPro"/>
</dbReference>
<keyword evidence="23" id="KW-1185">Reference proteome</keyword>
<dbReference type="Proteomes" id="UP000070544">
    <property type="component" value="Unassembled WGS sequence"/>
</dbReference>
<comment type="similarity">
    <text evidence="2 18">Belongs to the cation transport ATPase (P-type) (TC 3.A.3) family. Type IV subfamily.</text>
</comment>
<dbReference type="PROSITE" id="PS00154">
    <property type="entry name" value="ATPASE_E1_E2"/>
    <property type="match status" value="1"/>
</dbReference>
<dbReference type="PANTHER" id="PTHR24092">
    <property type="entry name" value="PROBABLE PHOSPHOLIPID-TRANSPORTING ATPASE"/>
    <property type="match status" value="1"/>
</dbReference>
<keyword evidence="5 18" id="KW-0812">Transmembrane</keyword>
<evidence type="ECO:0000313" key="23">
    <source>
        <dbReference type="Proteomes" id="UP000070544"/>
    </source>
</evidence>
<feature type="domain" description="P-type ATPase C-terminal" evidence="21">
    <location>
        <begin position="1023"/>
        <end position="1270"/>
    </location>
</feature>
<feature type="binding site" evidence="16">
    <location>
        <position position="1001"/>
    </location>
    <ligand>
        <name>ATP</name>
        <dbReference type="ChEBI" id="CHEBI:30616"/>
    </ligand>
</feature>
<feature type="binding site" evidence="17">
    <location>
        <position position="1001"/>
    </location>
    <ligand>
        <name>Mg(2+)</name>
        <dbReference type="ChEBI" id="CHEBI:18420"/>
    </ligand>
</feature>
<evidence type="ECO:0000256" key="9">
    <source>
        <dbReference type="ARBA" id="ARBA00022842"/>
    </source>
</evidence>
<feature type="binding site" evidence="16">
    <location>
        <position position="859"/>
    </location>
    <ligand>
        <name>ATP</name>
        <dbReference type="ChEBI" id="CHEBI:30616"/>
    </ligand>
</feature>
<evidence type="ECO:0000259" key="21">
    <source>
        <dbReference type="Pfam" id="PF16212"/>
    </source>
</evidence>
<feature type="binding site" evidence="17">
    <location>
        <position position="997"/>
    </location>
    <ligand>
        <name>Mg(2+)</name>
        <dbReference type="ChEBI" id="CHEBI:18420"/>
    </ligand>
</feature>
<evidence type="ECO:0000256" key="5">
    <source>
        <dbReference type="ARBA" id="ARBA00022692"/>
    </source>
</evidence>
<feature type="active site" description="4-aspartylphosphate intermediate" evidence="15">
    <location>
        <position position="546"/>
    </location>
</feature>
<dbReference type="NCBIfam" id="TIGR01652">
    <property type="entry name" value="ATPase-Plipid"/>
    <property type="match status" value="1"/>
</dbReference>
<dbReference type="InterPro" id="IPR006539">
    <property type="entry name" value="P-type_ATPase_IV"/>
</dbReference>
<feature type="binding site" evidence="16">
    <location>
        <position position="779"/>
    </location>
    <ligand>
        <name>ATP</name>
        <dbReference type="ChEBI" id="CHEBI:30616"/>
    </ligand>
</feature>
<dbReference type="Gene3D" id="3.40.1110.10">
    <property type="entry name" value="Calcium-transporting ATPase, cytoplasmic domain N"/>
    <property type="match status" value="1"/>
</dbReference>
<dbReference type="SFLD" id="SFLDS00003">
    <property type="entry name" value="Haloacid_Dehalogenase"/>
    <property type="match status" value="1"/>
</dbReference>
<evidence type="ECO:0000256" key="4">
    <source>
        <dbReference type="ARBA" id="ARBA00022553"/>
    </source>
</evidence>
<feature type="binding site" evidence="16">
    <location>
        <position position="971"/>
    </location>
    <ligand>
        <name>ATP</name>
        <dbReference type="ChEBI" id="CHEBI:30616"/>
    </ligand>
</feature>
<dbReference type="Pfam" id="PF16212">
    <property type="entry name" value="PhoLip_ATPase_C"/>
    <property type="match status" value="1"/>
</dbReference>
<dbReference type="PANTHER" id="PTHR24092:SF180">
    <property type="entry name" value="PHOSPHOLIPID-TRANSPORTING ATPASE DNF1-RELATED"/>
    <property type="match status" value="1"/>
</dbReference>
<accession>A0A139AIE8</accession>
<feature type="binding site" evidence="16">
    <location>
        <position position="681"/>
    </location>
    <ligand>
        <name>ATP</name>
        <dbReference type="ChEBI" id="CHEBI:30616"/>
    </ligand>
</feature>
<evidence type="ECO:0000256" key="2">
    <source>
        <dbReference type="ARBA" id="ARBA00008109"/>
    </source>
</evidence>
<dbReference type="Gene3D" id="2.70.150.10">
    <property type="entry name" value="Calcium-transporting ATPase, cytoplasmic transduction domain A"/>
    <property type="match status" value="1"/>
</dbReference>
<comment type="subcellular location">
    <subcellularLocation>
        <location evidence="1">Endomembrane system</location>
        <topology evidence="1">Multi-pass membrane protein</topology>
    </subcellularLocation>
    <subcellularLocation>
        <location evidence="18">Membrane</location>
        <topology evidence="18">Multi-pass membrane protein</topology>
    </subcellularLocation>
</comment>
<dbReference type="InterPro" id="IPR008250">
    <property type="entry name" value="ATPase_P-typ_transduc_dom_A_sf"/>
</dbReference>
<dbReference type="SUPFAM" id="SSF81653">
    <property type="entry name" value="Calcium ATPase, transduction domain A"/>
    <property type="match status" value="1"/>
</dbReference>
<dbReference type="GO" id="GO:0005524">
    <property type="term" value="F:ATP binding"/>
    <property type="evidence" value="ECO:0007669"/>
    <property type="project" value="UniProtKB-UniRule"/>
</dbReference>
<feature type="binding site" evidence="16">
    <location>
        <position position="860"/>
    </location>
    <ligand>
        <name>ATP</name>
        <dbReference type="ChEBI" id="CHEBI:30616"/>
    </ligand>
</feature>
<dbReference type="EC" id="7.6.2.1" evidence="18"/>
<feature type="binding site" evidence="16">
    <location>
        <position position="722"/>
    </location>
    <ligand>
        <name>ATP</name>
        <dbReference type="ChEBI" id="CHEBI:30616"/>
    </ligand>
</feature>
<dbReference type="CDD" id="cd02073">
    <property type="entry name" value="P-type_ATPase_APLT_Dnf-like"/>
    <property type="match status" value="1"/>
</dbReference>
<proteinExistence type="inferred from homology"/>
<evidence type="ECO:0000259" key="20">
    <source>
        <dbReference type="Pfam" id="PF16209"/>
    </source>
</evidence>
<dbReference type="FunFam" id="3.40.1110.10:FF:000087">
    <property type="entry name" value="Phospholipid-transporting ATPase"/>
    <property type="match status" value="1"/>
</dbReference>
<keyword evidence="12 18" id="KW-0472">Membrane</keyword>
<feature type="compositionally biased region" description="Polar residues" evidence="19">
    <location>
        <begin position="1450"/>
        <end position="1466"/>
    </location>
</feature>
<feature type="domain" description="P-type ATPase N-terminal" evidence="20">
    <location>
        <begin position="63"/>
        <end position="117"/>
    </location>
</feature>
<dbReference type="SFLD" id="SFLDG00002">
    <property type="entry name" value="C1.7:_P-type_atpase_like"/>
    <property type="match status" value="1"/>
</dbReference>
<keyword evidence="9 17" id="KW-0460">Magnesium</keyword>
<keyword evidence="8 16" id="KW-0067">ATP-binding</keyword>
<evidence type="ECO:0000256" key="15">
    <source>
        <dbReference type="PIRSR" id="PIRSR606539-1"/>
    </source>
</evidence>
<dbReference type="GO" id="GO:0012505">
    <property type="term" value="C:endomembrane system"/>
    <property type="evidence" value="ECO:0007669"/>
    <property type="project" value="UniProtKB-SubCell"/>
</dbReference>
<feature type="transmembrane region" description="Helical" evidence="18">
    <location>
        <begin position="432"/>
        <end position="451"/>
    </location>
</feature>
<evidence type="ECO:0000256" key="17">
    <source>
        <dbReference type="PIRSR" id="PIRSR606539-3"/>
    </source>
</evidence>
<gene>
    <name evidence="22" type="ORF">M427DRAFT_494713</name>
</gene>
<feature type="transmembrane region" description="Helical" evidence="18">
    <location>
        <begin position="1174"/>
        <end position="1194"/>
    </location>
</feature>
<dbReference type="Pfam" id="PF16209">
    <property type="entry name" value="PhoLip_ATPase_N"/>
    <property type="match status" value="1"/>
</dbReference>
<feature type="binding site" evidence="16">
    <location>
        <position position="546"/>
    </location>
    <ligand>
        <name>ATP</name>
        <dbReference type="ChEBI" id="CHEBI:30616"/>
    </ligand>
</feature>
<dbReference type="SUPFAM" id="SSF81660">
    <property type="entry name" value="Metal cation-transporting ATPase, ATP-binding domain N"/>
    <property type="match status" value="1"/>
</dbReference>
<evidence type="ECO:0000256" key="19">
    <source>
        <dbReference type="SAM" id="MobiDB-lite"/>
    </source>
</evidence>
<evidence type="ECO:0000256" key="14">
    <source>
        <dbReference type="ARBA" id="ARBA00049128"/>
    </source>
</evidence>
<evidence type="ECO:0000256" key="12">
    <source>
        <dbReference type="ARBA" id="ARBA00023136"/>
    </source>
</evidence>
<dbReference type="InterPro" id="IPR001757">
    <property type="entry name" value="P_typ_ATPase"/>
</dbReference>
<evidence type="ECO:0000256" key="13">
    <source>
        <dbReference type="ARBA" id="ARBA00034036"/>
    </source>
</evidence>
<dbReference type="SFLD" id="SFLDF00027">
    <property type="entry name" value="p-type_atpase"/>
    <property type="match status" value="1"/>
</dbReference>
<feature type="binding site" evidence="17">
    <location>
        <position position="546"/>
    </location>
    <ligand>
        <name>Mg(2+)</name>
        <dbReference type="ChEBI" id="CHEBI:18420"/>
    </ligand>
</feature>
<feature type="compositionally biased region" description="Basic residues" evidence="19">
    <location>
        <begin position="1430"/>
        <end position="1442"/>
    </location>
</feature>
<dbReference type="EMBL" id="KQ965751">
    <property type="protein sequence ID" value="KXS16560.1"/>
    <property type="molecule type" value="Genomic_DNA"/>
</dbReference>
<dbReference type="PRINTS" id="PR00119">
    <property type="entry name" value="CATATPASE"/>
</dbReference>
<feature type="transmembrane region" description="Helical" evidence="18">
    <location>
        <begin position="1242"/>
        <end position="1263"/>
    </location>
</feature>
<evidence type="ECO:0000256" key="7">
    <source>
        <dbReference type="ARBA" id="ARBA00022741"/>
    </source>
</evidence>
<keyword evidence="10 18" id="KW-1278">Translocase</keyword>
<keyword evidence="6 17" id="KW-0479">Metal-binding</keyword>
<evidence type="ECO:0000256" key="10">
    <source>
        <dbReference type="ARBA" id="ARBA00022967"/>
    </source>
</evidence>
<feature type="binding site" evidence="16">
    <location>
        <position position="861"/>
    </location>
    <ligand>
        <name>ATP</name>
        <dbReference type="ChEBI" id="CHEBI:30616"/>
    </ligand>
</feature>
<feature type="compositionally biased region" description="Low complexity" evidence="19">
    <location>
        <begin position="213"/>
        <end position="235"/>
    </location>
</feature>
<keyword evidence="4" id="KW-0597">Phosphoprotein</keyword>
<dbReference type="NCBIfam" id="TIGR01494">
    <property type="entry name" value="ATPase_P-type"/>
    <property type="match status" value="1"/>
</dbReference>
<feature type="transmembrane region" description="Helical" evidence="18">
    <location>
        <begin position="471"/>
        <end position="490"/>
    </location>
</feature>
<dbReference type="SUPFAM" id="SSF56784">
    <property type="entry name" value="HAD-like"/>
    <property type="match status" value="1"/>
</dbReference>
<feature type="binding site" evidence="16">
    <location>
        <position position="1000"/>
    </location>
    <ligand>
        <name>ATP</name>
        <dbReference type="ChEBI" id="CHEBI:30616"/>
    </ligand>
</feature>
<feature type="compositionally biased region" description="Low complexity" evidence="19">
    <location>
        <begin position="1352"/>
        <end position="1366"/>
    </location>
</feature>
<evidence type="ECO:0000256" key="16">
    <source>
        <dbReference type="PIRSR" id="PIRSR606539-2"/>
    </source>
</evidence>
<dbReference type="Pfam" id="PF13246">
    <property type="entry name" value="Cation_ATPase"/>
    <property type="match status" value="1"/>
</dbReference>
<dbReference type="SUPFAM" id="SSF81665">
    <property type="entry name" value="Calcium ATPase, transmembrane domain M"/>
    <property type="match status" value="1"/>
</dbReference>
<dbReference type="InterPro" id="IPR032630">
    <property type="entry name" value="P_typ_ATPase_c"/>
</dbReference>
<comment type="catalytic activity">
    <reaction evidence="13 18">
        <text>ATP + H2O + phospholipidSide 1 = ADP + phosphate + phospholipidSide 2.</text>
        <dbReference type="EC" id="7.6.2.1"/>
    </reaction>
</comment>
<dbReference type="InterPro" id="IPR032631">
    <property type="entry name" value="P-type_ATPase_N"/>
</dbReference>
<keyword evidence="11 18" id="KW-1133">Transmembrane helix</keyword>
<feature type="region of interest" description="Disordered" evidence="19">
    <location>
        <begin position="209"/>
        <end position="247"/>
    </location>
</feature>
<dbReference type="InterPro" id="IPR036412">
    <property type="entry name" value="HAD-like_sf"/>
</dbReference>
<dbReference type="InterPro" id="IPR023299">
    <property type="entry name" value="ATPase_P-typ_cyto_dom_N"/>
</dbReference>
<protein>
    <recommendedName>
        <fullName evidence="18">Phospholipid-transporting ATPase</fullName>
        <ecNumber evidence="18">7.6.2.1</ecNumber>
    </recommendedName>
</protein>
<reference evidence="22 23" key="1">
    <citation type="journal article" date="2015" name="Genome Biol. Evol.">
        <title>Phylogenomic analyses indicate that early fungi evolved digesting cell walls of algal ancestors of land plants.</title>
        <authorList>
            <person name="Chang Y."/>
            <person name="Wang S."/>
            <person name="Sekimoto S."/>
            <person name="Aerts A.L."/>
            <person name="Choi C."/>
            <person name="Clum A."/>
            <person name="LaButti K.M."/>
            <person name="Lindquist E.A."/>
            <person name="Yee Ngan C."/>
            <person name="Ohm R.A."/>
            <person name="Salamov A.A."/>
            <person name="Grigoriev I.V."/>
            <person name="Spatafora J.W."/>
            <person name="Berbee M.L."/>
        </authorList>
    </citation>
    <scope>NUCLEOTIDE SEQUENCE [LARGE SCALE GENOMIC DNA]</scope>
    <source>
        <strain evidence="22 23">JEL478</strain>
    </source>
</reference>
<organism evidence="22 23">
    <name type="scientific">Gonapodya prolifera (strain JEL478)</name>
    <name type="common">Monoblepharis prolifera</name>
    <dbReference type="NCBI Taxonomy" id="1344416"/>
    <lineage>
        <taxon>Eukaryota</taxon>
        <taxon>Fungi</taxon>
        <taxon>Fungi incertae sedis</taxon>
        <taxon>Chytridiomycota</taxon>
        <taxon>Chytridiomycota incertae sedis</taxon>
        <taxon>Monoblepharidomycetes</taxon>
        <taxon>Monoblepharidales</taxon>
        <taxon>Gonapodyaceae</taxon>
        <taxon>Gonapodya</taxon>
    </lineage>
</organism>
<keyword evidence="3" id="KW-0813">Transport</keyword>
<dbReference type="GO" id="GO:0140326">
    <property type="term" value="F:ATPase-coupled intramembrane lipid transporter activity"/>
    <property type="evidence" value="ECO:0007669"/>
    <property type="project" value="UniProtKB-EC"/>
</dbReference>
<comment type="cofactor">
    <cofactor evidence="17">
        <name>Mg(2+)</name>
        <dbReference type="ChEBI" id="CHEBI:18420"/>
    </cofactor>
</comment>
<feature type="transmembrane region" description="Helical" evidence="18">
    <location>
        <begin position="1137"/>
        <end position="1159"/>
    </location>
</feature>
<dbReference type="OMA" id="VMVANIF"/>
<evidence type="ECO:0000313" key="22">
    <source>
        <dbReference type="EMBL" id="KXS16560.1"/>
    </source>
</evidence>
<feature type="region of interest" description="Disordered" evidence="19">
    <location>
        <begin position="1327"/>
        <end position="1374"/>
    </location>
</feature>
<dbReference type="InterPro" id="IPR023298">
    <property type="entry name" value="ATPase_P-typ_TM_dom_sf"/>
</dbReference>
<evidence type="ECO:0000256" key="3">
    <source>
        <dbReference type="ARBA" id="ARBA00022448"/>
    </source>
</evidence>
<feature type="binding site" evidence="16">
    <location>
        <position position="977"/>
    </location>
    <ligand>
        <name>ATP</name>
        <dbReference type="ChEBI" id="CHEBI:30616"/>
    </ligand>
</feature>
<feature type="binding site" evidence="17">
    <location>
        <position position="548"/>
    </location>
    <ligand>
        <name>Mg(2+)</name>
        <dbReference type="ChEBI" id="CHEBI:18420"/>
    </ligand>
</feature>
<evidence type="ECO:0000256" key="18">
    <source>
        <dbReference type="RuleBase" id="RU362033"/>
    </source>
</evidence>
<feature type="region of interest" description="Disordered" evidence="19">
    <location>
        <begin position="1421"/>
        <end position="1509"/>
    </location>
</feature>
<feature type="transmembrane region" description="Helical" evidence="18">
    <location>
        <begin position="1201"/>
        <end position="1222"/>
    </location>
</feature>
<feature type="binding site" evidence="16">
    <location>
        <position position="745"/>
    </location>
    <ligand>
        <name>ATP</name>
        <dbReference type="ChEBI" id="CHEBI:30616"/>
    </ligand>
</feature>
<dbReference type="InterPro" id="IPR018303">
    <property type="entry name" value="ATPase_P-typ_P_site"/>
</dbReference>
<evidence type="ECO:0000256" key="11">
    <source>
        <dbReference type="ARBA" id="ARBA00022989"/>
    </source>
</evidence>
<name>A0A139AIE8_GONPJ</name>
<feature type="transmembrane region" description="Helical" evidence="18">
    <location>
        <begin position="1086"/>
        <end position="1107"/>
    </location>
</feature>
<evidence type="ECO:0000256" key="8">
    <source>
        <dbReference type="ARBA" id="ARBA00022840"/>
    </source>
</evidence>
<feature type="transmembrane region" description="Helical" evidence="18">
    <location>
        <begin position="113"/>
        <end position="131"/>
    </location>
</feature>
<dbReference type="STRING" id="1344416.A0A139AIE8"/>
<dbReference type="GO" id="GO:0045332">
    <property type="term" value="P:phospholipid translocation"/>
    <property type="evidence" value="ECO:0007669"/>
    <property type="project" value="TreeGrafter"/>
</dbReference>
<evidence type="ECO:0000256" key="1">
    <source>
        <dbReference type="ARBA" id="ARBA00004127"/>
    </source>
</evidence>